<name>A0AAP0BF33_9ASPA</name>
<evidence type="ECO:0000256" key="1">
    <source>
        <dbReference type="ARBA" id="ARBA00004123"/>
    </source>
</evidence>
<evidence type="ECO:0000256" key="7">
    <source>
        <dbReference type="ARBA" id="ARBA00023242"/>
    </source>
</evidence>
<feature type="transmembrane region" description="Helical" evidence="8">
    <location>
        <begin position="234"/>
        <end position="256"/>
    </location>
</feature>
<dbReference type="GO" id="GO:0003700">
    <property type="term" value="F:DNA-binding transcription factor activity"/>
    <property type="evidence" value="ECO:0007669"/>
    <property type="project" value="InterPro"/>
</dbReference>
<dbReference type="Proteomes" id="UP001418222">
    <property type="component" value="Unassembled WGS sequence"/>
</dbReference>
<keyword evidence="8" id="KW-0812">Transmembrane</keyword>
<dbReference type="InterPro" id="IPR004827">
    <property type="entry name" value="bZIP"/>
</dbReference>
<keyword evidence="4" id="KW-0805">Transcription regulation</keyword>
<dbReference type="Pfam" id="PF00170">
    <property type="entry name" value="bZIP_1"/>
    <property type="match status" value="1"/>
</dbReference>
<dbReference type="InterPro" id="IPR046347">
    <property type="entry name" value="bZIP_sf"/>
</dbReference>
<dbReference type="GO" id="GO:0003677">
    <property type="term" value="F:DNA binding"/>
    <property type="evidence" value="ECO:0007669"/>
    <property type="project" value="UniProtKB-KW"/>
</dbReference>
<dbReference type="PANTHER" id="PTHR47416:SF8">
    <property type="entry name" value="BASIC-LEUCINE ZIPPER TRANSCRIPTION FACTOR E-RELATED"/>
    <property type="match status" value="1"/>
</dbReference>
<keyword evidence="11" id="KW-1185">Reference proteome</keyword>
<comment type="caution">
    <text evidence="10">The sequence shown here is derived from an EMBL/GenBank/DDBJ whole genome shotgun (WGS) entry which is preliminary data.</text>
</comment>
<evidence type="ECO:0000256" key="2">
    <source>
        <dbReference type="ARBA" id="ARBA00004389"/>
    </source>
</evidence>
<dbReference type="AlphaFoldDB" id="A0AAP0BF33"/>
<sequence length="325" mass="36764">MKVIPLALRPRNRGELFSYNTRLKASASQPKSSIPKLKNNISILLHPSMAEDAVANQDPNIGFDQPPSVSGSPDSISSFVYDIEQFLMEDIDWGCATDGPEKDGADDFFSDISLAASDSLHGDALTIEGQNKEEKKISVLIGVEEVEEEEDDFVSKKRRRQMRNRESAMISRERKKMYINDLEKKNKHLDSECRRLQYALRCSMAETIDLRQKLQFQTIRPCGAFMARQESAVLFMESLLLGSLFWFVSLAGLLLFPCLRNLSPNLKEVSRSGRSLITKAARIVSIISVNSGGDLKPEFLRLRRRCRGTRGRIKYFLFPLHAVLS</sequence>
<dbReference type="SMART" id="SM00338">
    <property type="entry name" value="BRLZ"/>
    <property type="match status" value="1"/>
</dbReference>
<dbReference type="GO" id="GO:0005634">
    <property type="term" value="C:nucleus"/>
    <property type="evidence" value="ECO:0007669"/>
    <property type="project" value="UniProtKB-SubCell"/>
</dbReference>
<evidence type="ECO:0000256" key="4">
    <source>
        <dbReference type="ARBA" id="ARBA00023015"/>
    </source>
</evidence>
<evidence type="ECO:0000313" key="11">
    <source>
        <dbReference type="Proteomes" id="UP001418222"/>
    </source>
</evidence>
<keyword evidence="8" id="KW-0472">Membrane</keyword>
<evidence type="ECO:0000313" key="10">
    <source>
        <dbReference type="EMBL" id="KAK8936948.1"/>
    </source>
</evidence>
<keyword evidence="6" id="KW-0804">Transcription</keyword>
<comment type="subcellular location">
    <subcellularLocation>
        <location evidence="2">Endoplasmic reticulum membrane</location>
        <topology evidence="2">Single-pass membrane protein</topology>
    </subcellularLocation>
    <subcellularLocation>
        <location evidence="1">Nucleus</location>
    </subcellularLocation>
</comment>
<evidence type="ECO:0000256" key="5">
    <source>
        <dbReference type="ARBA" id="ARBA00023125"/>
    </source>
</evidence>
<evidence type="ECO:0000256" key="8">
    <source>
        <dbReference type="SAM" id="Phobius"/>
    </source>
</evidence>
<feature type="domain" description="BZIP" evidence="9">
    <location>
        <begin position="154"/>
        <end position="197"/>
    </location>
</feature>
<dbReference type="GO" id="GO:0005789">
    <property type="term" value="C:endoplasmic reticulum membrane"/>
    <property type="evidence" value="ECO:0007669"/>
    <property type="project" value="UniProtKB-SubCell"/>
</dbReference>
<evidence type="ECO:0000259" key="9">
    <source>
        <dbReference type="PROSITE" id="PS50217"/>
    </source>
</evidence>
<keyword evidence="7" id="KW-0539">Nucleus</keyword>
<dbReference type="PANTHER" id="PTHR47416">
    <property type="entry name" value="BASIC-LEUCINE ZIPPER TRANSCRIPTION FACTOR F-RELATED"/>
    <property type="match status" value="1"/>
</dbReference>
<keyword evidence="5" id="KW-0238">DNA-binding</keyword>
<organism evidence="10 11">
    <name type="scientific">Platanthera zijinensis</name>
    <dbReference type="NCBI Taxonomy" id="2320716"/>
    <lineage>
        <taxon>Eukaryota</taxon>
        <taxon>Viridiplantae</taxon>
        <taxon>Streptophyta</taxon>
        <taxon>Embryophyta</taxon>
        <taxon>Tracheophyta</taxon>
        <taxon>Spermatophyta</taxon>
        <taxon>Magnoliopsida</taxon>
        <taxon>Liliopsida</taxon>
        <taxon>Asparagales</taxon>
        <taxon>Orchidaceae</taxon>
        <taxon>Orchidoideae</taxon>
        <taxon>Orchideae</taxon>
        <taxon>Orchidinae</taxon>
        <taxon>Platanthera</taxon>
    </lineage>
</organism>
<dbReference type="SUPFAM" id="SSF57959">
    <property type="entry name" value="Leucine zipper domain"/>
    <property type="match status" value="1"/>
</dbReference>
<reference evidence="10 11" key="1">
    <citation type="journal article" date="2022" name="Nat. Plants">
        <title>Genomes of leafy and leafless Platanthera orchids illuminate the evolution of mycoheterotrophy.</title>
        <authorList>
            <person name="Li M.H."/>
            <person name="Liu K.W."/>
            <person name="Li Z."/>
            <person name="Lu H.C."/>
            <person name="Ye Q.L."/>
            <person name="Zhang D."/>
            <person name="Wang J.Y."/>
            <person name="Li Y.F."/>
            <person name="Zhong Z.M."/>
            <person name="Liu X."/>
            <person name="Yu X."/>
            <person name="Liu D.K."/>
            <person name="Tu X.D."/>
            <person name="Liu B."/>
            <person name="Hao Y."/>
            <person name="Liao X.Y."/>
            <person name="Jiang Y.T."/>
            <person name="Sun W.H."/>
            <person name="Chen J."/>
            <person name="Chen Y.Q."/>
            <person name="Ai Y."/>
            <person name="Zhai J.W."/>
            <person name="Wu S.S."/>
            <person name="Zhou Z."/>
            <person name="Hsiao Y.Y."/>
            <person name="Wu W.L."/>
            <person name="Chen Y.Y."/>
            <person name="Lin Y.F."/>
            <person name="Hsu J.L."/>
            <person name="Li C.Y."/>
            <person name="Wang Z.W."/>
            <person name="Zhao X."/>
            <person name="Zhong W.Y."/>
            <person name="Ma X.K."/>
            <person name="Ma L."/>
            <person name="Huang J."/>
            <person name="Chen G.Z."/>
            <person name="Huang M.Z."/>
            <person name="Huang L."/>
            <person name="Peng D.H."/>
            <person name="Luo Y.B."/>
            <person name="Zou S.Q."/>
            <person name="Chen S.P."/>
            <person name="Lan S."/>
            <person name="Tsai W.C."/>
            <person name="Van de Peer Y."/>
            <person name="Liu Z.J."/>
        </authorList>
    </citation>
    <scope>NUCLEOTIDE SEQUENCE [LARGE SCALE GENOMIC DNA]</scope>
    <source>
        <strain evidence="10">Lor287</strain>
    </source>
</reference>
<proteinExistence type="inferred from homology"/>
<accession>A0AAP0BF33</accession>
<comment type="similarity">
    <text evidence="3">Belongs to the bZIP family.</text>
</comment>
<evidence type="ECO:0000256" key="3">
    <source>
        <dbReference type="ARBA" id="ARBA00007163"/>
    </source>
</evidence>
<dbReference type="EMBL" id="JBBWWQ010000010">
    <property type="protein sequence ID" value="KAK8936948.1"/>
    <property type="molecule type" value="Genomic_DNA"/>
</dbReference>
<protein>
    <submittedName>
        <fullName evidence="10">BZIP transcription factor 60</fullName>
    </submittedName>
</protein>
<evidence type="ECO:0000256" key="6">
    <source>
        <dbReference type="ARBA" id="ARBA00023163"/>
    </source>
</evidence>
<dbReference type="PROSITE" id="PS50217">
    <property type="entry name" value="BZIP"/>
    <property type="match status" value="1"/>
</dbReference>
<dbReference type="Gene3D" id="1.20.5.170">
    <property type="match status" value="1"/>
</dbReference>
<keyword evidence="8" id="KW-1133">Transmembrane helix</keyword>
<dbReference type="CDD" id="cd14704">
    <property type="entry name" value="bZIP_HY5-like"/>
    <property type="match status" value="1"/>
</dbReference>
<gene>
    <name evidence="10" type="primary">BZIP60</name>
    <name evidence="10" type="ORF">KSP39_PZI012582</name>
</gene>